<reference evidence="1" key="1">
    <citation type="submission" date="2021-06" db="EMBL/GenBank/DDBJ databases">
        <authorList>
            <person name="Kallberg Y."/>
            <person name="Tangrot J."/>
            <person name="Rosling A."/>
        </authorList>
    </citation>
    <scope>NUCLEOTIDE SEQUENCE</scope>
    <source>
        <strain evidence="1">AZ414A</strain>
    </source>
</reference>
<accession>A0A9N8W706</accession>
<dbReference type="Proteomes" id="UP000789706">
    <property type="component" value="Unassembled WGS sequence"/>
</dbReference>
<protein>
    <submittedName>
        <fullName evidence="1">3277_t:CDS:1</fullName>
    </submittedName>
</protein>
<proteinExistence type="predicted"/>
<dbReference type="EMBL" id="CAJVPK010000207">
    <property type="protein sequence ID" value="CAG8474289.1"/>
    <property type="molecule type" value="Genomic_DNA"/>
</dbReference>
<sequence>MSEKISMVLVPDLSFTAQSPIPSEFHDFVVDFTILVLYDVKDVEKAVSDCTKGIEWILVVNCNKGVAKEVNVSGKFEDSI</sequence>
<evidence type="ECO:0000313" key="1">
    <source>
        <dbReference type="EMBL" id="CAG8474289.1"/>
    </source>
</evidence>
<evidence type="ECO:0000313" key="2">
    <source>
        <dbReference type="Proteomes" id="UP000789706"/>
    </source>
</evidence>
<dbReference type="AlphaFoldDB" id="A0A9N8W706"/>
<comment type="caution">
    <text evidence="1">The sequence shown here is derived from an EMBL/GenBank/DDBJ whole genome shotgun (WGS) entry which is preliminary data.</text>
</comment>
<keyword evidence="2" id="KW-1185">Reference proteome</keyword>
<name>A0A9N8W706_9GLOM</name>
<organism evidence="1 2">
    <name type="scientific">Diversispora eburnea</name>
    <dbReference type="NCBI Taxonomy" id="1213867"/>
    <lineage>
        <taxon>Eukaryota</taxon>
        <taxon>Fungi</taxon>
        <taxon>Fungi incertae sedis</taxon>
        <taxon>Mucoromycota</taxon>
        <taxon>Glomeromycotina</taxon>
        <taxon>Glomeromycetes</taxon>
        <taxon>Diversisporales</taxon>
        <taxon>Diversisporaceae</taxon>
        <taxon>Diversispora</taxon>
    </lineage>
</organism>
<gene>
    <name evidence="1" type="ORF">DEBURN_LOCUS3316</name>
</gene>